<evidence type="ECO:0000256" key="5">
    <source>
        <dbReference type="ARBA" id="ARBA00032427"/>
    </source>
</evidence>
<dbReference type="SUPFAM" id="SSF55753">
    <property type="entry name" value="Actin depolymerizing proteins"/>
    <property type="match status" value="1"/>
</dbReference>
<reference evidence="7 8" key="1">
    <citation type="submission" date="2018-07" db="EMBL/GenBank/DDBJ databases">
        <title>Section-level genome sequencing of Aspergillus section Nigri to investigate inter- and intra-species variation.</title>
        <authorList>
            <consortium name="DOE Joint Genome Institute"/>
            <person name="Vesth T.C."/>
            <person name="Nybo J.L."/>
            <person name="Theobald S."/>
            <person name="Frisvad J.C."/>
            <person name="Larsen T.O."/>
            <person name="Nielsen K.F."/>
            <person name="Hoof J.B."/>
            <person name="Brandl J."/>
            <person name="Salamov A."/>
            <person name="Riley R."/>
            <person name="Gladden J.M."/>
            <person name="Phatale P."/>
            <person name="Nielsen M.T."/>
            <person name="Lyhne E.K."/>
            <person name="Kogle M.E."/>
            <person name="Strasser K."/>
            <person name="McDonnell E."/>
            <person name="Barry K."/>
            <person name="Clum A."/>
            <person name="Chen C."/>
            <person name="Nolan M."/>
            <person name="Sandor L."/>
            <person name="Kuo A."/>
            <person name="Lipzen A."/>
            <person name="Hainaut M."/>
            <person name="Drula E."/>
            <person name="Tsang A."/>
            <person name="Magnuson J.K."/>
            <person name="Henrissat B."/>
            <person name="Wiebenga A."/>
            <person name="Simmons B.A."/>
            <person name="Makela M.R."/>
            <person name="De vries R.P."/>
            <person name="Grigoriev I.V."/>
            <person name="Mortensen U.H."/>
            <person name="Baker S.E."/>
            <person name="Andersen M.R."/>
        </authorList>
    </citation>
    <scope>NUCLEOTIDE SEQUENCE [LARGE SCALE GENOMIC DNA]</scope>
    <source>
        <strain evidence="7 8">ATCC 13157</strain>
    </source>
</reference>
<dbReference type="Gene3D" id="3.40.20.10">
    <property type="entry name" value="Severin"/>
    <property type="match status" value="1"/>
</dbReference>
<organism evidence="7 8">
    <name type="scientific">Aspergillus phoenicis ATCC 13157</name>
    <dbReference type="NCBI Taxonomy" id="1353007"/>
    <lineage>
        <taxon>Eukaryota</taxon>
        <taxon>Fungi</taxon>
        <taxon>Dikarya</taxon>
        <taxon>Ascomycota</taxon>
        <taxon>Pezizomycotina</taxon>
        <taxon>Eurotiomycetes</taxon>
        <taxon>Eurotiomycetidae</taxon>
        <taxon>Eurotiales</taxon>
        <taxon>Aspergillaceae</taxon>
        <taxon>Aspergillus</taxon>
    </lineage>
</organism>
<sequence>MLPTLLSPRLNLDPNVDDTIISVNITNECIAAYKELLYRRGADKPAFVIYKISDDERSIVVEESSPEKNYEAFLQKLTSAHDSDGKPAPRYAIYDVEYDLLEDGRRATIVFISWMPDVTSTRIRMLYASTKEQLRKALDVKVSIHADDVHDIEWKTVLREASAKTVQHNVALIIGAYIEKGTHYNPFGHIRECGIRYTKITRNDGR</sequence>
<dbReference type="InterPro" id="IPR017904">
    <property type="entry name" value="ADF/Cofilin"/>
</dbReference>
<dbReference type="Pfam" id="PF00241">
    <property type="entry name" value="Cofilin_ADF"/>
    <property type="match status" value="1"/>
</dbReference>
<comment type="similarity">
    <text evidence="2">Belongs to the actin-binding proteins ADF family.</text>
</comment>
<evidence type="ECO:0000256" key="1">
    <source>
        <dbReference type="ARBA" id="ARBA00004109"/>
    </source>
</evidence>
<evidence type="ECO:0000313" key="7">
    <source>
        <dbReference type="EMBL" id="RDK45817.1"/>
    </source>
</evidence>
<dbReference type="SMART" id="SM00102">
    <property type="entry name" value="ADF"/>
    <property type="match status" value="1"/>
</dbReference>
<keyword evidence="4" id="KW-0009">Actin-binding</keyword>
<dbReference type="InterPro" id="IPR002108">
    <property type="entry name" value="ADF-H"/>
</dbReference>
<proteinExistence type="inferred from homology"/>
<feature type="domain" description="ADF-H" evidence="6">
    <location>
        <begin position="20"/>
        <end position="162"/>
    </location>
</feature>
<dbReference type="CDD" id="cd11286">
    <property type="entry name" value="ADF_cofilin_like"/>
    <property type="match status" value="1"/>
</dbReference>
<dbReference type="PANTHER" id="PTHR11913">
    <property type="entry name" value="COFILIN-RELATED"/>
    <property type="match status" value="1"/>
</dbReference>
<dbReference type="AlphaFoldDB" id="A0A370PUE9"/>
<keyword evidence="8" id="KW-1185">Reference proteome</keyword>
<dbReference type="Proteomes" id="UP000254937">
    <property type="component" value="Unassembled WGS sequence"/>
</dbReference>
<dbReference type="PROSITE" id="PS51263">
    <property type="entry name" value="ADF_H"/>
    <property type="match status" value="1"/>
</dbReference>
<dbReference type="GO" id="GO:0015629">
    <property type="term" value="C:actin cytoskeleton"/>
    <property type="evidence" value="ECO:0007669"/>
    <property type="project" value="InterPro"/>
</dbReference>
<evidence type="ECO:0000259" key="6">
    <source>
        <dbReference type="PROSITE" id="PS51263"/>
    </source>
</evidence>
<gene>
    <name evidence="7" type="ORF">M752DRAFT_311948</name>
</gene>
<evidence type="ECO:0000256" key="2">
    <source>
        <dbReference type="ARBA" id="ARBA00006844"/>
    </source>
</evidence>
<protein>
    <recommendedName>
        <fullName evidence="3">Cofilin</fullName>
    </recommendedName>
    <alternativeName>
        <fullName evidence="5">Actin-depolymerizing factor 1</fullName>
    </alternativeName>
</protein>
<accession>A0A370PUE9</accession>
<dbReference type="EMBL" id="KZ851847">
    <property type="protein sequence ID" value="RDK45817.1"/>
    <property type="molecule type" value="Genomic_DNA"/>
</dbReference>
<dbReference type="GO" id="GO:0030042">
    <property type="term" value="P:actin filament depolymerization"/>
    <property type="evidence" value="ECO:0007669"/>
    <property type="project" value="InterPro"/>
</dbReference>
<dbReference type="GO" id="GO:0003779">
    <property type="term" value="F:actin binding"/>
    <property type="evidence" value="ECO:0007669"/>
    <property type="project" value="UniProtKB-KW"/>
</dbReference>
<evidence type="ECO:0000256" key="4">
    <source>
        <dbReference type="ARBA" id="ARBA00023203"/>
    </source>
</evidence>
<evidence type="ECO:0000256" key="3">
    <source>
        <dbReference type="ARBA" id="ARBA00015630"/>
    </source>
</evidence>
<dbReference type="GO" id="GO:0016363">
    <property type="term" value="C:nuclear matrix"/>
    <property type="evidence" value="ECO:0007669"/>
    <property type="project" value="UniProtKB-SubCell"/>
</dbReference>
<dbReference type="InterPro" id="IPR029006">
    <property type="entry name" value="ADF-H/Gelsolin-like_dom_sf"/>
</dbReference>
<evidence type="ECO:0000313" key="8">
    <source>
        <dbReference type="Proteomes" id="UP000254937"/>
    </source>
</evidence>
<comment type="subcellular location">
    <subcellularLocation>
        <location evidence="1">Nucleus matrix</location>
    </subcellularLocation>
</comment>
<name>A0A370PUE9_ASPPH</name>